<dbReference type="EMBL" id="JABZSQ010000121">
    <property type="protein sequence ID" value="MBF1415312.1"/>
    <property type="molecule type" value="Genomic_DNA"/>
</dbReference>
<comment type="caution">
    <text evidence="1">The sequence shown here is derived from an EMBL/GenBank/DDBJ whole genome shotgun (WGS) entry which is preliminary data.</text>
</comment>
<protein>
    <submittedName>
        <fullName evidence="1">Uncharacterized protein</fullName>
    </submittedName>
</protein>
<dbReference type="AlphaFoldDB" id="A0A930HYT3"/>
<evidence type="ECO:0000313" key="1">
    <source>
        <dbReference type="EMBL" id="MBF1415312.1"/>
    </source>
</evidence>
<accession>A0A930HYT3</accession>
<organism evidence="1 2">
    <name type="scientific">Prevotella histicola</name>
    <dbReference type="NCBI Taxonomy" id="470565"/>
    <lineage>
        <taxon>Bacteria</taxon>
        <taxon>Pseudomonadati</taxon>
        <taxon>Bacteroidota</taxon>
        <taxon>Bacteroidia</taxon>
        <taxon>Bacteroidales</taxon>
        <taxon>Prevotellaceae</taxon>
        <taxon>Prevotella</taxon>
    </lineage>
</organism>
<dbReference type="Proteomes" id="UP000757461">
    <property type="component" value="Unassembled WGS sequence"/>
</dbReference>
<reference evidence="1" key="1">
    <citation type="submission" date="2020-04" db="EMBL/GenBank/DDBJ databases">
        <title>Deep metagenomics examines the oral microbiome during advanced dental caries in children, revealing novel taxa and co-occurrences with host molecules.</title>
        <authorList>
            <person name="Baker J.L."/>
            <person name="Morton J.T."/>
            <person name="Dinis M."/>
            <person name="Alvarez R."/>
            <person name="Tran N.C."/>
            <person name="Knight R."/>
            <person name="Edlund A."/>
        </authorList>
    </citation>
    <scope>NUCLEOTIDE SEQUENCE</scope>
    <source>
        <strain evidence="1">JCVI_25_bin.9</strain>
    </source>
</reference>
<proteinExistence type="predicted"/>
<dbReference type="RefSeq" id="WP_278785810.1">
    <property type="nucleotide sequence ID" value="NZ_CAKAQX010000053.1"/>
</dbReference>
<name>A0A930HYT3_9BACT</name>
<sequence>MYSPLHPDLNYRISVLIHAMLLCMKTEVCGLLDHLFQNLRLSTEGFLSLQRSQIWWVFGSIL</sequence>
<gene>
    <name evidence="1" type="ORF">HXN33_07000</name>
</gene>
<evidence type="ECO:0000313" key="2">
    <source>
        <dbReference type="Proteomes" id="UP000757461"/>
    </source>
</evidence>